<dbReference type="OrthoDB" id="8238457at2"/>
<protein>
    <submittedName>
        <fullName evidence="1">Uncharacterized protein</fullName>
    </submittedName>
</protein>
<keyword evidence="2" id="KW-1185">Reference proteome</keyword>
<dbReference type="AlphaFoldDB" id="A0A376AM42"/>
<name>A0A376AM42_9HYPH</name>
<dbReference type="Pfam" id="PF20132">
    <property type="entry name" value="DUF6522"/>
    <property type="match status" value="1"/>
</dbReference>
<sequence length="93" mass="10438">MQIERDGKGDFILDPAEIARRFGLAPQDFRRQQAQGLVKSTVEVGEGEDAGTSRLSLRIGNRIWRAVLDGDDRVIREELNIARGAPVRRDHKA</sequence>
<organism evidence="1 2">
    <name type="scientific">Ciceribacter selenitireducens ATCC BAA-1503</name>
    <dbReference type="NCBI Taxonomy" id="1336235"/>
    <lineage>
        <taxon>Bacteria</taxon>
        <taxon>Pseudomonadati</taxon>
        <taxon>Pseudomonadota</taxon>
        <taxon>Alphaproteobacteria</taxon>
        <taxon>Hyphomicrobiales</taxon>
        <taxon>Rhizobiaceae</taxon>
        <taxon>Ciceribacter</taxon>
    </lineage>
</organism>
<dbReference type="EMBL" id="UEYP01000007">
    <property type="protein sequence ID" value="SSC68443.1"/>
    <property type="molecule type" value="Genomic_DNA"/>
</dbReference>
<dbReference type="RefSeq" id="WP_115671214.1">
    <property type="nucleotide sequence ID" value="NZ_UEYP01000007.1"/>
</dbReference>
<accession>A0A376AM42</accession>
<dbReference type="Proteomes" id="UP000254764">
    <property type="component" value="Unassembled WGS sequence"/>
</dbReference>
<reference evidence="2" key="1">
    <citation type="submission" date="2018-07" db="EMBL/GenBank/DDBJ databases">
        <authorList>
            <person name="Peiro R."/>
            <person name="Begona"/>
            <person name="Cbmso G."/>
            <person name="Lopez M."/>
            <person name="Gonzalez S."/>
        </authorList>
    </citation>
    <scope>NUCLEOTIDE SEQUENCE [LARGE SCALE GENOMIC DNA]</scope>
</reference>
<evidence type="ECO:0000313" key="1">
    <source>
        <dbReference type="EMBL" id="SSC68443.1"/>
    </source>
</evidence>
<evidence type="ECO:0000313" key="2">
    <source>
        <dbReference type="Proteomes" id="UP000254764"/>
    </source>
</evidence>
<dbReference type="InterPro" id="IPR045389">
    <property type="entry name" value="DUF6522"/>
</dbReference>
<gene>
    <name evidence="1" type="ORF">RHIZ70_4151</name>
</gene>
<proteinExistence type="predicted"/>